<evidence type="ECO:0000313" key="1">
    <source>
        <dbReference type="EMBL" id="KAF9781212.1"/>
    </source>
</evidence>
<comment type="caution">
    <text evidence="1">The sequence shown here is derived from an EMBL/GenBank/DDBJ whole genome shotgun (WGS) entry which is preliminary data.</text>
</comment>
<keyword evidence="2" id="KW-1185">Reference proteome</keyword>
<name>A0A9P6H7M5_9AGAM</name>
<dbReference type="Proteomes" id="UP000736335">
    <property type="component" value="Unassembled WGS sequence"/>
</dbReference>
<organism evidence="1 2">
    <name type="scientific">Thelephora terrestris</name>
    <dbReference type="NCBI Taxonomy" id="56493"/>
    <lineage>
        <taxon>Eukaryota</taxon>
        <taxon>Fungi</taxon>
        <taxon>Dikarya</taxon>
        <taxon>Basidiomycota</taxon>
        <taxon>Agaricomycotina</taxon>
        <taxon>Agaricomycetes</taxon>
        <taxon>Thelephorales</taxon>
        <taxon>Thelephoraceae</taxon>
        <taxon>Thelephora</taxon>
    </lineage>
</organism>
<dbReference type="SUPFAM" id="SSF56112">
    <property type="entry name" value="Protein kinase-like (PK-like)"/>
    <property type="match status" value="1"/>
</dbReference>
<dbReference type="OrthoDB" id="346907at2759"/>
<proteinExistence type="predicted"/>
<dbReference type="EMBL" id="WIUZ02000014">
    <property type="protein sequence ID" value="KAF9781212.1"/>
    <property type="molecule type" value="Genomic_DNA"/>
</dbReference>
<sequence length="323" mass="36022">MSLDLLRRLFGKDNDNHNTPDQMISPSEMETFGPARPRTQDYALHLNLLLDDETDRKATTSLEGEDAIVVLDILARLLSEFEISRNFESRYRLHREVLYDIRVMVNGNIFEFIQRNSVNRLRLLEGVAEGIHYLHRLNISHGDIKGFPVSMCGMNLGGGTSPYTAPEILYPQEFGLRDSKLSKEGDIFAFGMTMGKRHPEMLFAVTEGKRPEKPKNAEAIGFENGMWKLVDECWSQDRGSGQALGMFVCGLTFAASKSVPAPPGPRIPDPLAQSVKVRPPVFDSFGLVTNLFYGAKDKGAQIDPHASSIEGGNNIHAQIWINS</sequence>
<protein>
    <recommendedName>
        <fullName evidence="3">Protein kinase domain-containing protein</fullName>
    </recommendedName>
</protein>
<evidence type="ECO:0008006" key="3">
    <source>
        <dbReference type="Google" id="ProtNLM"/>
    </source>
</evidence>
<accession>A0A9P6H7M5</accession>
<gene>
    <name evidence="1" type="ORF">BJ322DRAFT_1111927</name>
</gene>
<dbReference type="AlphaFoldDB" id="A0A9P6H7M5"/>
<dbReference type="Gene3D" id="1.10.510.10">
    <property type="entry name" value="Transferase(Phosphotransferase) domain 1"/>
    <property type="match status" value="2"/>
</dbReference>
<reference evidence="1" key="1">
    <citation type="journal article" date="2020" name="Nat. Commun.">
        <title>Large-scale genome sequencing of mycorrhizal fungi provides insights into the early evolution of symbiotic traits.</title>
        <authorList>
            <person name="Miyauchi S."/>
            <person name="Kiss E."/>
            <person name="Kuo A."/>
            <person name="Drula E."/>
            <person name="Kohler A."/>
            <person name="Sanchez-Garcia M."/>
            <person name="Morin E."/>
            <person name="Andreopoulos B."/>
            <person name="Barry K.W."/>
            <person name="Bonito G."/>
            <person name="Buee M."/>
            <person name="Carver A."/>
            <person name="Chen C."/>
            <person name="Cichocki N."/>
            <person name="Clum A."/>
            <person name="Culley D."/>
            <person name="Crous P.W."/>
            <person name="Fauchery L."/>
            <person name="Girlanda M."/>
            <person name="Hayes R.D."/>
            <person name="Keri Z."/>
            <person name="LaButti K."/>
            <person name="Lipzen A."/>
            <person name="Lombard V."/>
            <person name="Magnuson J."/>
            <person name="Maillard F."/>
            <person name="Murat C."/>
            <person name="Nolan M."/>
            <person name="Ohm R.A."/>
            <person name="Pangilinan J."/>
            <person name="Pereira M.F."/>
            <person name="Perotto S."/>
            <person name="Peter M."/>
            <person name="Pfister S."/>
            <person name="Riley R."/>
            <person name="Sitrit Y."/>
            <person name="Stielow J.B."/>
            <person name="Szollosi G."/>
            <person name="Zifcakova L."/>
            <person name="Stursova M."/>
            <person name="Spatafora J.W."/>
            <person name="Tedersoo L."/>
            <person name="Vaario L.M."/>
            <person name="Yamada A."/>
            <person name="Yan M."/>
            <person name="Wang P."/>
            <person name="Xu J."/>
            <person name="Bruns T."/>
            <person name="Baldrian P."/>
            <person name="Vilgalys R."/>
            <person name="Dunand C."/>
            <person name="Henrissat B."/>
            <person name="Grigoriev I.V."/>
            <person name="Hibbett D."/>
            <person name="Nagy L.G."/>
            <person name="Martin F.M."/>
        </authorList>
    </citation>
    <scope>NUCLEOTIDE SEQUENCE</scope>
    <source>
        <strain evidence="1">UH-Tt-Lm1</strain>
    </source>
</reference>
<reference evidence="1" key="2">
    <citation type="submission" date="2020-11" db="EMBL/GenBank/DDBJ databases">
        <authorList>
            <consortium name="DOE Joint Genome Institute"/>
            <person name="Kuo A."/>
            <person name="Miyauchi S."/>
            <person name="Kiss E."/>
            <person name="Drula E."/>
            <person name="Kohler A."/>
            <person name="Sanchez-Garcia M."/>
            <person name="Andreopoulos B."/>
            <person name="Barry K.W."/>
            <person name="Bonito G."/>
            <person name="Buee M."/>
            <person name="Carver A."/>
            <person name="Chen C."/>
            <person name="Cichocki N."/>
            <person name="Clum A."/>
            <person name="Culley D."/>
            <person name="Crous P.W."/>
            <person name="Fauchery L."/>
            <person name="Girlanda M."/>
            <person name="Hayes R."/>
            <person name="Keri Z."/>
            <person name="Labutti K."/>
            <person name="Lipzen A."/>
            <person name="Lombard V."/>
            <person name="Magnuson J."/>
            <person name="Maillard F."/>
            <person name="Morin E."/>
            <person name="Murat C."/>
            <person name="Nolan M."/>
            <person name="Ohm R."/>
            <person name="Pangilinan J."/>
            <person name="Pereira M."/>
            <person name="Perotto S."/>
            <person name="Peter M."/>
            <person name="Riley R."/>
            <person name="Sitrit Y."/>
            <person name="Stielow B."/>
            <person name="Szollosi G."/>
            <person name="Zifcakova L."/>
            <person name="Stursova M."/>
            <person name="Spatafora J.W."/>
            <person name="Tedersoo L."/>
            <person name="Vaario L.-M."/>
            <person name="Yamada A."/>
            <person name="Yan M."/>
            <person name="Wang P."/>
            <person name="Xu J."/>
            <person name="Bruns T."/>
            <person name="Baldrian P."/>
            <person name="Vilgalys R."/>
            <person name="Henrissat B."/>
            <person name="Grigoriev I.V."/>
            <person name="Hibbett D."/>
            <person name="Nagy L.G."/>
            <person name="Martin F.M."/>
        </authorList>
    </citation>
    <scope>NUCLEOTIDE SEQUENCE</scope>
    <source>
        <strain evidence="1">UH-Tt-Lm1</strain>
    </source>
</reference>
<evidence type="ECO:0000313" key="2">
    <source>
        <dbReference type="Proteomes" id="UP000736335"/>
    </source>
</evidence>
<dbReference type="InterPro" id="IPR011009">
    <property type="entry name" value="Kinase-like_dom_sf"/>
</dbReference>